<dbReference type="PANTHER" id="PTHR33495:SF2">
    <property type="entry name" value="ANTI-SIGMA FACTOR ANTAGONIST TM_1081-RELATED"/>
    <property type="match status" value="1"/>
</dbReference>
<dbReference type="PROSITE" id="PS50801">
    <property type="entry name" value="STAS"/>
    <property type="match status" value="1"/>
</dbReference>
<comment type="similarity">
    <text evidence="1 2">Belongs to the anti-sigma-factor antagonist family.</text>
</comment>
<dbReference type="RefSeq" id="WP_072759783.1">
    <property type="nucleotide sequence ID" value="NZ_FRDJ01000007.1"/>
</dbReference>
<protein>
    <recommendedName>
        <fullName evidence="2">Anti-sigma factor antagonist</fullName>
    </recommendedName>
</protein>
<accession>A0A1M7SZF8</accession>
<gene>
    <name evidence="4" type="ORF">SAMN02745226_01385</name>
</gene>
<name>A0A1M7SZF8_FERGO</name>
<dbReference type="PANTHER" id="PTHR33495">
    <property type="entry name" value="ANTI-SIGMA FACTOR ANTAGONIST TM_1081-RELATED-RELATED"/>
    <property type="match status" value="1"/>
</dbReference>
<evidence type="ECO:0000313" key="5">
    <source>
        <dbReference type="Proteomes" id="UP000184207"/>
    </source>
</evidence>
<dbReference type="SUPFAM" id="SSF52091">
    <property type="entry name" value="SpoIIaa-like"/>
    <property type="match status" value="1"/>
</dbReference>
<dbReference type="InterPro" id="IPR002645">
    <property type="entry name" value="STAS_dom"/>
</dbReference>
<dbReference type="Proteomes" id="UP000184207">
    <property type="component" value="Unassembled WGS sequence"/>
</dbReference>
<evidence type="ECO:0000259" key="3">
    <source>
        <dbReference type="PROSITE" id="PS50801"/>
    </source>
</evidence>
<evidence type="ECO:0000256" key="2">
    <source>
        <dbReference type="RuleBase" id="RU003749"/>
    </source>
</evidence>
<reference evidence="5" key="1">
    <citation type="submission" date="2016-12" db="EMBL/GenBank/DDBJ databases">
        <authorList>
            <person name="Varghese N."/>
            <person name="Submissions S."/>
        </authorList>
    </citation>
    <scope>NUCLEOTIDE SEQUENCE [LARGE SCALE GENOMIC DNA]</scope>
    <source>
        <strain evidence="5">DSM 13020</strain>
    </source>
</reference>
<dbReference type="NCBIfam" id="TIGR00377">
    <property type="entry name" value="ant_ant_sig"/>
    <property type="match status" value="1"/>
</dbReference>
<evidence type="ECO:0000313" key="4">
    <source>
        <dbReference type="EMBL" id="SHN63826.1"/>
    </source>
</evidence>
<keyword evidence="5" id="KW-1185">Reference proteome</keyword>
<dbReference type="InterPro" id="IPR003658">
    <property type="entry name" value="Anti-sigma_ant"/>
</dbReference>
<dbReference type="STRING" id="1121883.SAMN02745226_01385"/>
<dbReference type="AlphaFoldDB" id="A0A1M7SZF8"/>
<dbReference type="GO" id="GO:0043856">
    <property type="term" value="F:anti-sigma factor antagonist activity"/>
    <property type="evidence" value="ECO:0007669"/>
    <property type="project" value="InterPro"/>
</dbReference>
<evidence type="ECO:0000256" key="1">
    <source>
        <dbReference type="ARBA" id="ARBA00009013"/>
    </source>
</evidence>
<proteinExistence type="inferred from homology"/>
<dbReference type="OrthoDB" id="37574at2"/>
<dbReference type="CDD" id="cd07043">
    <property type="entry name" value="STAS_anti-anti-sigma_factors"/>
    <property type="match status" value="1"/>
</dbReference>
<feature type="domain" description="STAS" evidence="3">
    <location>
        <begin position="1"/>
        <end position="111"/>
    </location>
</feature>
<organism evidence="4 5">
    <name type="scientific">Fervidobacterium gondwanense DSM 13020</name>
    <dbReference type="NCBI Taxonomy" id="1121883"/>
    <lineage>
        <taxon>Bacteria</taxon>
        <taxon>Thermotogati</taxon>
        <taxon>Thermotogota</taxon>
        <taxon>Thermotogae</taxon>
        <taxon>Thermotogales</taxon>
        <taxon>Fervidobacteriaceae</taxon>
        <taxon>Fervidobacterium</taxon>
    </lineage>
</organism>
<dbReference type="InterPro" id="IPR036513">
    <property type="entry name" value="STAS_dom_sf"/>
</dbReference>
<dbReference type="Pfam" id="PF01740">
    <property type="entry name" value="STAS"/>
    <property type="match status" value="1"/>
</dbReference>
<dbReference type="Gene3D" id="3.30.750.24">
    <property type="entry name" value="STAS domain"/>
    <property type="match status" value="1"/>
</dbReference>
<dbReference type="EMBL" id="FRDJ01000007">
    <property type="protein sequence ID" value="SHN63826.1"/>
    <property type="molecule type" value="Genomic_DNA"/>
</dbReference>
<sequence length="111" mass="12758">MYDYTEFDNAVAIKMTGSLNTTNAAQFKDWVVREFITSRKQTIIVFDMSAVENIDSYGLGIIVGIYKRLIAESRYLKIVSPNKNIKRLFELTGLDRIIKVYEHLSEALSDQ</sequence>